<reference evidence="3 4" key="1">
    <citation type="submission" date="2019-12" db="EMBL/GenBank/DDBJ databases">
        <title>Chromosome-level assembly of the Caenorhabditis remanei genome.</title>
        <authorList>
            <person name="Teterina A.A."/>
            <person name="Willis J.H."/>
            <person name="Phillips P.C."/>
        </authorList>
    </citation>
    <scope>NUCLEOTIDE SEQUENCE [LARGE SCALE GENOMIC DNA]</scope>
    <source>
        <strain evidence="3 4">PX506</strain>
        <tissue evidence="3">Whole organism</tissue>
    </source>
</reference>
<evidence type="ECO:0000313" key="3">
    <source>
        <dbReference type="EMBL" id="KAF1765870.1"/>
    </source>
</evidence>
<dbReference type="CTD" id="9800140"/>
<protein>
    <recommendedName>
        <fullName evidence="2">Arrestin C-terminal-like domain-containing protein</fullName>
    </recommendedName>
</protein>
<evidence type="ECO:0000259" key="2">
    <source>
        <dbReference type="SMART" id="SM01017"/>
    </source>
</evidence>
<dbReference type="GO" id="GO:0005737">
    <property type="term" value="C:cytoplasm"/>
    <property type="evidence" value="ECO:0007669"/>
    <property type="project" value="TreeGrafter"/>
</dbReference>
<gene>
    <name evidence="3" type="ORF">GCK72_005823</name>
</gene>
<feature type="domain" description="Arrestin C-terminal-like" evidence="2">
    <location>
        <begin position="536"/>
        <end position="685"/>
    </location>
</feature>
<dbReference type="Gene3D" id="2.60.40.640">
    <property type="match status" value="4"/>
</dbReference>
<name>A0A6A5HDM5_CAERE</name>
<dbReference type="InterPro" id="IPR050357">
    <property type="entry name" value="Arrestin_domain-protein"/>
</dbReference>
<dbReference type="Proteomes" id="UP000483820">
    <property type="component" value="Chromosome II"/>
</dbReference>
<accession>A0A6A5HDM5</accession>
<evidence type="ECO:0000256" key="1">
    <source>
        <dbReference type="ARBA" id="ARBA00005298"/>
    </source>
</evidence>
<dbReference type="GO" id="GO:0015031">
    <property type="term" value="P:protein transport"/>
    <property type="evidence" value="ECO:0007669"/>
    <property type="project" value="TreeGrafter"/>
</dbReference>
<dbReference type="SMART" id="SM01017">
    <property type="entry name" value="Arrestin_C"/>
    <property type="match status" value="2"/>
</dbReference>
<dbReference type="AlphaFoldDB" id="A0A6A5HDM5"/>
<dbReference type="SUPFAM" id="SSF81296">
    <property type="entry name" value="E set domains"/>
    <property type="match status" value="4"/>
</dbReference>
<sequence>MADFQPSIEFEKDIYLPGEEVTGRAWLSTNKNMKAKSVEITFTGKSVSAWKGGKTVPTKPNQKAEEIYVEMKHEVWTPDDEENTFPSGDYEWKFSFELPKNCPPSFEGKSGFIRYSVLLYIDVPNGKAKNIERAVTVSPIIDLNNITGAGEPIKMNVDTTAYFCQCMPCLPARGNVVYTLSSPKLGHVPGEAVSVSGQINNGTSKPIRIIQAKLNRRITYREELQGKAKNKKRNAQNADGFKSKIETQVLETKIERCNIPPHTNSDFAFAFVIPPVIASIRNSKFITVDYFVSIWGDTGICNRTEPASLNILVGNVPLASGTASLPPQKFVDGNAAQCWNAHLKPEFTYQIPSPTTPETELHVEFDQPQEVFFPGHPISGRVVLLTEDKYKAKTVNVNFEEIAHTYWDDDSSVRRTEVAGQKIYYNQRVHYSADVNYLEHKLLLWSSGDGSNELAPGKYVWPFSYNLPNDIPPSFEGKYGYVRYSVTTEVDRPWRFDKAKKLCITVSPLLDLNIIPHAMTPLQDQASENLGCCCFKKGYLEMRVNIPKTGFVPGETVPINLEILNHSSVPVTEVKVKIIQQCTFVAFRNGSNFNFIGDSVMAVSQRETKHDTNTVIKQSQALTVEPGKEHRLALELRLPSVTPTINQFSPIITVEYLVQVSVDTSSTFGSDIDCEMSILIGTVPIRQYLPPAYYPPNPAFPPAIPSPMPTQIGSGVVVPPPEYGFVTTPADIGTGVVPPYPDCAQPYPTKGDTVVVPSAPPLSYQDSMYGTDGTQLNTDENQKPFVPKYPVFNNLPIYNPSAPPQE</sequence>
<dbReference type="RefSeq" id="XP_003109098.2">
    <property type="nucleotide sequence ID" value="XM_003109050.2"/>
</dbReference>
<proteinExistence type="inferred from homology"/>
<dbReference type="InterPro" id="IPR014756">
    <property type="entry name" value="Ig_E-set"/>
</dbReference>
<dbReference type="KEGG" id="crq:GCK72_005823"/>
<dbReference type="GeneID" id="9800140"/>
<dbReference type="EMBL" id="WUAV01000002">
    <property type="protein sequence ID" value="KAF1765870.1"/>
    <property type="molecule type" value="Genomic_DNA"/>
</dbReference>
<dbReference type="InterPro" id="IPR011021">
    <property type="entry name" value="Arrestin-like_N"/>
</dbReference>
<dbReference type="PANTHER" id="PTHR11188:SF155">
    <property type="entry name" value="ARRESTIN C-TERMINAL-LIKE DOMAIN-CONTAINING PROTEIN"/>
    <property type="match status" value="1"/>
</dbReference>
<dbReference type="InterPro" id="IPR011022">
    <property type="entry name" value="Arrestin_C-like"/>
</dbReference>
<dbReference type="PANTHER" id="PTHR11188">
    <property type="entry name" value="ARRESTIN DOMAIN CONTAINING PROTEIN"/>
    <property type="match status" value="1"/>
</dbReference>
<comment type="caution">
    <text evidence="3">The sequence shown here is derived from an EMBL/GenBank/DDBJ whole genome shotgun (WGS) entry which is preliminary data.</text>
</comment>
<dbReference type="Pfam" id="PF02752">
    <property type="entry name" value="Arrestin_C"/>
    <property type="match status" value="2"/>
</dbReference>
<dbReference type="InterPro" id="IPR014752">
    <property type="entry name" value="Arrestin-like_C"/>
</dbReference>
<organism evidence="3 4">
    <name type="scientific">Caenorhabditis remanei</name>
    <name type="common">Caenorhabditis vulgaris</name>
    <dbReference type="NCBI Taxonomy" id="31234"/>
    <lineage>
        <taxon>Eukaryota</taxon>
        <taxon>Metazoa</taxon>
        <taxon>Ecdysozoa</taxon>
        <taxon>Nematoda</taxon>
        <taxon>Chromadorea</taxon>
        <taxon>Rhabditida</taxon>
        <taxon>Rhabditina</taxon>
        <taxon>Rhabditomorpha</taxon>
        <taxon>Rhabditoidea</taxon>
        <taxon>Rhabditidae</taxon>
        <taxon>Peloderinae</taxon>
        <taxon>Caenorhabditis</taxon>
    </lineage>
</organism>
<comment type="similarity">
    <text evidence="1">Belongs to the arrestin family.</text>
</comment>
<feature type="domain" description="Arrestin C-terminal-like" evidence="2">
    <location>
        <begin position="172"/>
        <end position="318"/>
    </location>
</feature>
<evidence type="ECO:0000313" key="4">
    <source>
        <dbReference type="Proteomes" id="UP000483820"/>
    </source>
</evidence>
<dbReference type="Pfam" id="PF00339">
    <property type="entry name" value="Arrestin_N"/>
    <property type="match status" value="2"/>
</dbReference>